<dbReference type="Pfam" id="PF13361">
    <property type="entry name" value="UvrD_C"/>
    <property type="match status" value="2"/>
</dbReference>
<dbReference type="SUPFAM" id="SSF52980">
    <property type="entry name" value="Restriction endonuclease-like"/>
    <property type="match status" value="1"/>
</dbReference>
<dbReference type="GO" id="GO:0043138">
    <property type="term" value="F:3'-5' DNA helicase activity"/>
    <property type="evidence" value="ECO:0007669"/>
    <property type="project" value="UniProtKB-EC"/>
</dbReference>
<accession>A0A4R8LU30</accession>
<comment type="catalytic activity">
    <reaction evidence="13">
        <text>ATP + H2O = ADP + phosphate + H(+)</text>
        <dbReference type="Rhea" id="RHEA:13065"/>
        <dbReference type="ChEBI" id="CHEBI:15377"/>
        <dbReference type="ChEBI" id="CHEBI:15378"/>
        <dbReference type="ChEBI" id="CHEBI:30616"/>
        <dbReference type="ChEBI" id="CHEBI:43474"/>
        <dbReference type="ChEBI" id="CHEBI:456216"/>
        <dbReference type="EC" id="5.6.2.4"/>
    </reaction>
</comment>
<keyword evidence="1" id="KW-0540">Nuclease</keyword>
<keyword evidence="8" id="KW-0238">DNA-binding</keyword>
<dbReference type="SUPFAM" id="SSF52540">
    <property type="entry name" value="P-loop containing nucleoside triphosphate hydrolases"/>
    <property type="match status" value="1"/>
</dbReference>
<keyword evidence="7 14" id="KW-0067">ATP-binding</keyword>
<dbReference type="InterPro" id="IPR027417">
    <property type="entry name" value="P-loop_NTPase"/>
</dbReference>
<dbReference type="EC" id="5.6.2.4" evidence="12"/>
<evidence type="ECO:0000256" key="7">
    <source>
        <dbReference type="ARBA" id="ARBA00022840"/>
    </source>
</evidence>
<evidence type="ECO:0000313" key="17">
    <source>
        <dbReference type="EMBL" id="TDY51028.1"/>
    </source>
</evidence>
<dbReference type="GO" id="GO:0003677">
    <property type="term" value="F:DNA binding"/>
    <property type="evidence" value="ECO:0007669"/>
    <property type="project" value="UniProtKB-KW"/>
</dbReference>
<dbReference type="InterPro" id="IPR014016">
    <property type="entry name" value="UvrD-like_ATP-bd"/>
</dbReference>
<evidence type="ECO:0000256" key="10">
    <source>
        <dbReference type="ARBA" id="ARBA00023235"/>
    </source>
</evidence>
<name>A0A4R8LU30_9BACL</name>
<dbReference type="Gene3D" id="3.40.50.300">
    <property type="entry name" value="P-loop containing nucleotide triphosphate hydrolases"/>
    <property type="match status" value="4"/>
</dbReference>
<keyword evidence="2 14" id="KW-0547">Nucleotide-binding</keyword>
<evidence type="ECO:0000256" key="14">
    <source>
        <dbReference type="PROSITE-ProRule" id="PRU00560"/>
    </source>
</evidence>
<dbReference type="Proteomes" id="UP000294581">
    <property type="component" value="Unassembled WGS sequence"/>
</dbReference>
<evidence type="ECO:0000256" key="12">
    <source>
        <dbReference type="ARBA" id="ARBA00034808"/>
    </source>
</evidence>
<dbReference type="GO" id="GO:0004527">
    <property type="term" value="F:exonuclease activity"/>
    <property type="evidence" value="ECO:0007669"/>
    <property type="project" value="UniProtKB-KW"/>
</dbReference>
<dbReference type="OrthoDB" id="9810135at2"/>
<evidence type="ECO:0000313" key="18">
    <source>
        <dbReference type="Proteomes" id="UP000294581"/>
    </source>
</evidence>
<protein>
    <recommendedName>
        <fullName evidence="12">DNA 3'-5' helicase</fullName>
        <ecNumber evidence="12">5.6.2.4</ecNumber>
    </recommendedName>
</protein>
<feature type="domain" description="UvrD-like helicase ATP-binding" evidence="15">
    <location>
        <begin position="1"/>
        <end position="464"/>
    </location>
</feature>
<keyword evidence="3" id="KW-0227">DNA damage</keyword>
<keyword evidence="5 14" id="KW-0347">Helicase</keyword>
<dbReference type="AlphaFoldDB" id="A0A4R8LU30"/>
<dbReference type="GO" id="GO:0016887">
    <property type="term" value="F:ATP hydrolysis activity"/>
    <property type="evidence" value="ECO:0007669"/>
    <property type="project" value="RHEA"/>
</dbReference>
<dbReference type="Pfam" id="PF12705">
    <property type="entry name" value="PDDEXK_1"/>
    <property type="match status" value="1"/>
</dbReference>
<evidence type="ECO:0000259" key="16">
    <source>
        <dbReference type="PROSITE" id="PS51217"/>
    </source>
</evidence>
<keyword evidence="10" id="KW-0413">Isomerase</keyword>
<keyword evidence="6" id="KW-0269">Exonuclease</keyword>
<evidence type="ECO:0000256" key="5">
    <source>
        <dbReference type="ARBA" id="ARBA00022806"/>
    </source>
</evidence>
<dbReference type="CDD" id="cd17932">
    <property type="entry name" value="DEXQc_UvrD"/>
    <property type="match status" value="1"/>
</dbReference>
<dbReference type="InterPro" id="IPR011604">
    <property type="entry name" value="PDDEXK-like_dom_sf"/>
</dbReference>
<sequence length="1236" mass="136628">MQWSGDQARAIGLRNQNAIVSAGAGSGKTAVLTERIATLLAADPSLEMENFLVVTFTDAAANEMRGRIAKRLEQMREEAEILGERSRARRFERLLNTLWQAQVSTIHSFCLQVIRQNALSLNISPTVHLLDPNEQRVMIRQAARDVVEAALAGSAGNEVQRALVALRLVAADQITQALVDLCDTARSQVHPQAWLDKVAAMYREDGTFVGNAFGDWFQKWLCDGLERGLAAMLVAQQAAAGVPELAKFHAWATDAVDALQRALQIGQTLPLDVDAVADILRFFDQSSAQIRYKGPEADLVRENASQAKDVVRKVIAPVVYRGESLLKQDLASLSPHVHVLVDLAKAVLTEMDQRKEQREALDFQDLEHLSYRLLSAPDSIALARVRAQYRHVFVDEYQDTSPIQDALVDLITSGMNNLFAVGDVKQSIYRFRMAEPGLFLDRYRRYSRGEDGVCIDLRDNYRSRTEVVSVINYLFRQLFHEATSGFDYDKRSEMRASASYPSLEEAQPAVECHIFTVSPDPDGAGEPDTEGAGDGQEDTVALERLELEADWAARQIWQWMQEKSAVYDSKLESSRALAYRDIAILLRTGKQSLNVVVAALQRYGIPANANTSTGFFNAPEIQWLIAALRAIDNPLDSLSLVALLRSPLMGWDDVMLARVRLVAGGSYWHALCKAADSAELGAVRQAAVAACARIRRWRALASRAQVADLVRGILEETGYLLYLDGMTRGTIRRANVDKLLDLATSHRATERGDLFGFLEVWRAWEEANLDLGAALLADADAVSVMTVHHSKGLEFARVFVLDLGRQFNFSHNGPLLLERTTGIGAHMFDPVTGQRWRTVASIAAAYADKREALAEEARILYVAMTRAKEKLILVGTSQKLEQKVHQSYQAHVPGNPQLTAGWFFAARSYLDWLVPAWVRHPAGAALRALAKGAFDGHLFDPEGATLSVSIHAGDEAAMGAVENHADPSFSNLSIDDIQARLAASRHPSEGGPRAVQIRPVQVRGVDHLYAKVTATDMRRLHTALSGRSRHGTGSAASLLEDPAFVRAHSVSPRERGTAFHAFMQRCTWPCAAEADAVAEERDRLFAKGLLDARLASALQVDDVVQFLRSDLGLRMRKAACVYREQPFFHRIDVPAGDGETVPVVAQGVIDCLFEEAERWVVVDYKTDRVQSEADLERLLHEYRAQVATYVAALTPLAAQKKIEAYLYFVAAGRALTVQPMALSTVFERLLSVRDGN</sequence>
<dbReference type="NCBIfam" id="TIGR02785">
    <property type="entry name" value="addA_Gpos"/>
    <property type="match status" value="1"/>
</dbReference>
<dbReference type="EMBL" id="SORF01000001">
    <property type="protein sequence ID" value="TDY51028.1"/>
    <property type="molecule type" value="Genomic_DNA"/>
</dbReference>
<dbReference type="InterPro" id="IPR011335">
    <property type="entry name" value="Restrct_endonuc-II-like"/>
</dbReference>
<evidence type="ECO:0000256" key="1">
    <source>
        <dbReference type="ARBA" id="ARBA00022722"/>
    </source>
</evidence>
<dbReference type="PANTHER" id="PTHR11070:SF48">
    <property type="entry name" value="ATP-DEPENDENT HELICASE_NUCLEASE SUBUNIT A"/>
    <property type="match status" value="1"/>
</dbReference>
<comment type="catalytic activity">
    <reaction evidence="11">
        <text>Couples ATP hydrolysis with the unwinding of duplex DNA by translocating in the 3'-5' direction.</text>
        <dbReference type="EC" id="5.6.2.4"/>
    </reaction>
</comment>
<dbReference type="InterPro" id="IPR000212">
    <property type="entry name" value="DNA_helicase_UvrD/REP"/>
</dbReference>
<organism evidence="17 18">
    <name type="scientific">Alicyclobacillus sacchari</name>
    <dbReference type="NCBI Taxonomy" id="392010"/>
    <lineage>
        <taxon>Bacteria</taxon>
        <taxon>Bacillati</taxon>
        <taxon>Bacillota</taxon>
        <taxon>Bacilli</taxon>
        <taxon>Bacillales</taxon>
        <taxon>Alicyclobacillaceae</taxon>
        <taxon>Alicyclobacillus</taxon>
    </lineage>
</organism>
<dbReference type="GO" id="GO:0033202">
    <property type="term" value="C:DNA helicase complex"/>
    <property type="evidence" value="ECO:0007669"/>
    <property type="project" value="TreeGrafter"/>
</dbReference>
<evidence type="ECO:0000256" key="13">
    <source>
        <dbReference type="ARBA" id="ARBA00048988"/>
    </source>
</evidence>
<keyword evidence="18" id="KW-1185">Reference proteome</keyword>
<evidence type="ECO:0000256" key="6">
    <source>
        <dbReference type="ARBA" id="ARBA00022839"/>
    </source>
</evidence>
<evidence type="ECO:0000256" key="8">
    <source>
        <dbReference type="ARBA" id="ARBA00023125"/>
    </source>
</evidence>
<evidence type="ECO:0000256" key="11">
    <source>
        <dbReference type="ARBA" id="ARBA00034617"/>
    </source>
</evidence>
<dbReference type="Pfam" id="PF00580">
    <property type="entry name" value="UvrD-helicase"/>
    <property type="match status" value="1"/>
</dbReference>
<dbReference type="RefSeq" id="WP_134158033.1">
    <property type="nucleotide sequence ID" value="NZ_SORF01000001.1"/>
</dbReference>
<evidence type="ECO:0000256" key="4">
    <source>
        <dbReference type="ARBA" id="ARBA00022801"/>
    </source>
</evidence>
<dbReference type="GO" id="GO:0000725">
    <property type="term" value="P:recombinational repair"/>
    <property type="evidence" value="ECO:0007669"/>
    <property type="project" value="TreeGrafter"/>
</dbReference>
<dbReference type="Gene3D" id="3.90.320.10">
    <property type="match status" value="1"/>
</dbReference>
<dbReference type="PANTHER" id="PTHR11070">
    <property type="entry name" value="UVRD / RECB / PCRA DNA HELICASE FAMILY MEMBER"/>
    <property type="match status" value="1"/>
</dbReference>
<feature type="binding site" evidence="14">
    <location>
        <begin position="22"/>
        <end position="29"/>
    </location>
    <ligand>
        <name>ATP</name>
        <dbReference type="ChEBI" id="CHEBI:30616"/>
    </ligand>
</feature>
<reference evidence="17 18" key="1">
    <citation type="submission" date="2019-03" db="EMBL/GenBank/DDBJ databases">
        <title>Genomic Encyclopedia of Type Strains, Phase IV (KMG-IV): sequencing the most valuable type-strain genomes for metagenomic binning, comparative biology and taxonomic classification.</title>
        <authorList>
            <person name="Goeker M."/>
        </authorList>
    </citation>
    <scope>NUCLEOTIDE SEQUENCE [LARGE SCALE GENOMIC DNA]</scope>
    <source>
        <strain evidence="17 18">DSM 17974</strain>
    </source>
</reference>
<evidence type="ECO:0000259" key="15">
    <source>
        <dbReference type="PROSITE" id="PS51198"/>
    </source>
</evidence>
<comment type="caution">
    <text evidence="17">The sequence shown here is derived from an EMBL/GenBank/DDBJ whole genome shotgun (WGS) entry which is preliminary data.</text>
</comment>
<evidence type="ECO:0000256" key="2">
    <source>
        <dbReference type="ARBA" id="ARBA00022741"/>
    </source>
</evidence>
<dbReference type="PROSITE" id="PS51217">
    <property type="entry name" value="UVRD_HELICASE_CTER"/>
    <property type="match status" value="1"/>
</dbReference>
<dbReference type="Gene3D" id="1.10.486.10">
    <property type="entry name" value="PCRA, domain 4"/>
    <property type="match status" value="1"/>
</dbReference>
<dbReference type="InterPro" id="IPR038726">
    <property type="entry name" value="PDDEXK_AddAB-type"/>
</dbReference>
<dbReference type="GO" id="GO:0005829">
    <property type="term" value="C:cytosol"/>
    <property type="evidence" value="ECO:0007669"/>
    <property type="project" value="TreeGrafter"/>
</dbReference>
<feature type="domain" description="UvrD-like helicase C-terminal" evidence="16">
    <location>
        <begin position="507"/>
        <end position="792"/>
    </location>
</feature>
<dbReference type="GO" id="GO:0005524">
    <property type="term" value="F:ATP binding"/>
    <property type="evidence" value="ECO:0007669"/>
    <property type="project" value="UniProtKB-UniRule"/>
</dbReference>
<keyword evidence="9" id="KW-0234">DNA repair</keyword>
<proteinExistence type="predicted"/>
<dbReference type="InterPro" id="IPR014152">
    <property type="entry name" value="AddA"/>
</dbReference>
<dbReference type="InterPro" id="IPR014017">
    <property type="entry name" value="DNA_helicase_UvrD-like_C"/>
</dbReference>
<evidence type="ECO:0000256" key="3">
    <source>
        <dbReference type="ARBA" id="ARBA00022763"/>
    </source>
</evidence>
<dbReference type="GO" id="GO:0006302">
    <property type="term" value="P:double-strand break repair"/>
    <property type="evidence" value="ECO:0007669"/>
    <property type="project" value="InterPro"/>
</dbReference>
<gene>
    <name evidence="17" type="ORF">C7445_10119</name>
</gene>
<evidence type="ECO:0000256" key="9">
    <source>
        <dbReference type="ARBA" id="ARBA00023204"/>
    </source>
</evidence>
<keyword evidence="4 14" id="KW-0378">Hydrolase</keyword>
<dbReference type="PROSITE" id="PS51198">
    <property type="entry name" value="UVRD_HELICASE_ATP_BIND"/>
    <property type="match status" value="1"/>
</dbReference>